<dbReference type="EMBL" id="JAACJK010000163">
    <property type="protein sequence ID" value="KAF5325971.1"/>
    <property type="molecule type" value="Genomic_DNA"/>
</dbReference>
<dbReference type="GO" id="GO:0005506">
    <property type="term" value="F:iron ion binding"/>
    <property type="evidence" value="ECO:0007669"/>
    <property type="project" value="InterPro"/>
</dbReference>
<gene>
    <name evidence="8" type="ORF">D9611_000504</name>
</gene>
<dbReference type="OrthoDB" id="1844152at2759"/>
<dbReference type="PRINTS" id="PR00465">
    <property type="entry name" value="EP450IV"/>
</dbReference>
<evidence type="ECO:0000256" key="4">
    <source>
        <dbReference type="ARBA" id="ARBA00023002"/>
    </source>
</evidence>
<dbReference type="PROSITE" id="PS00086">
    <property type="entry name" value="CYTOCHROME_P450"/>
    <property type="match status" value="1"/>
</dbReference>
<dbReference type="AlphaFoldDB" id="A0A8H5BMR4"/>
<keyword evidence="4 7" id="KW-0560">Oxidoreductase</keyword>
<dbReference type="Gene3D" id="1.10.630.10">
    <property type="entry name" value="Cytochrome P450"/>
    <property type="match status" value="1"/>
</dbReference>
<dbReference type="InterPro" id="IPR036396">
    <property type="entry name" value="Cyt_P450_sf"/>
</dbReference>
<keyword evidence="9" id="KW-1185">Reference proteome</keyword>
<dbReference type="GO" id="GO:0020037">
    <property type="term" value="F:heme binding"/>
    <property type="evidence" value="ECO:0007669"/>
    <property type="project" value="InterPro"/>
</dbReference>
<dbReference type="Proteomes" id="UP000541558">
    <property type="component" value="Unassembled WGS sequence"/>
</dbReference>
<comment type="cofactor">
    <cofactor evidence="1 6">
        <name>heme</name>
        <dbReference type="ChEBI" id="CHEBI:30413"/>
    </cofactor>
</comment>
<evidence type="ECO:0008006" key="10">
    <source>
        <dbReference type="Google" id="ProtNLM"/>
    </source>
</evidence>
<keyword evidence="7" id="KW-0503">Monooxygenase</keyword>
<sequence length="557" mass="63478">MSFFSRAIRRPRCVRRSLRPIHSFQHCYSILAPDLPSIFVPPHISTFVSPYPPTAMLEALRGLATPALLAAATVYFLAWRFGESRRLAHIYSLGFSDPVLSYWSAFLMQIDSKRYIQKQWERVPPGTKWVKLPGFIRWYVLPFGTEEFQALTRASDDIVSSTEAVNEYLHARHTLRNDIIGDGIQVPLINTELTRSLGELVPEVNEEALAALDEMFPLEGNEWKSFLVSPALLQIFAKVANRVLVGLPLCRDASYIKTNVDFAVNVIVMSFVLCATPPPLRDLVDRLVSPIPKKFERIRGYLQPIIDARRAEKEKLGAEYEPHPDMLSWMIDLAEQHGRDDRDIILRMMSTNFGVIHTASMNFQHAFYSLLSMPQYMEELRAEVVQCIDEHGWSKTAVDNMKLMDGFIKESQRLNIIGIIIGNRIATKDCTLAGVFIPKGTMLTANVVEAHNSRDFWGPTVDEFDPYRYIRMEKETGKKLGIVTTSANSLSFGLGRHSCPGRFFAAQELKLLMAHLLLDYEMKFDTKEQSRPKDVWFGMSCMPNPNTRVLLRKRVKA</sequence>
<evidence type="ECO:0000256" key="6">
    <source>
        <dbReference type="PIRSR" id="PIRSR602403-1"/>
    </source>
</evidence>
<accession>A0A8H5BMR4</accession>
<keyword evidence="3 6" id="KW-0479">Metal-binding</keyword>
<keyword evidence="5 6" id="KW-0408">Iron</keyword>
<protein>
    <recommendedName>
        <fullName evidence="10">Cytochrome P450</fullName>
    </recommendedName>
</protein>
<name>A0A8H5BMR4_9AGAR</name>
<evidence type="ECO:0000256" key="3">
    <source>
        <dbReference type="ARBA" id="ARBA00022723"/>
    </source>
</evidence>
<keyword evidence="6 7" id="KW-0349">Heme</keyword>
<feature type="binding site" description="axial binding residue" evidence="6">
    <location>
        <position position="499"/>
    </location>
    <ligand>
        <name>heme</name>
        <dbReference type="ChEBI" id="CHEBI:30413"/>
    </ligand>
    <ligandPart>
        <name>Fe</name>
        <dbReference type="ChEBI" id="CHEBI:18248"/>
    </ligandPart>
</feature>
<evidence type="ECO:0000256" key="7">
    <source>
        <dbReference type="RuleBase" id="RU000461"/>
    </source>
</evidence>
<dbReference type="SUPFAM" id="SSF48264">
    <property type="entry name" value="Cytochrome P450"/>
    <property type="match status" value="1"/>
</dbReference>
<evidence type="ECO:0000313" key="8">
    <source>
        <dbReference type="EMBL" id="KAF5325971.1"/>
    </source>
</evidence>
<dbReference type="InterPro" id="IPR002403">
    <property type="entry name" value="Cyt_P450_E_grp-IV"/>
</dbReference>
<evidence type="ECO:0000256" key="2">
    <source>
        <dbReference type="ARBA" id="ARBA00010617"/>
    </source>
</evidence>
<dbReference type="CDD" id="cd11041">
    <property type="entry name" value="CYP503A1-like"/>
    <property type="match status" value="1"/>
</dbReference>
<evidence type="ECO:0000313" key="9">
    <source>
        <dbReference type="Proteomes" id="UP000541558"/>
    </source>
</evidence>
<dbReference type="PANTHER" id="PTHR46206">
    <property type="entry name" value="CYTOCHROME P450"/>
    <property type="match status" value="1"/>
</dbReference>
<dbReference type="Pfam" id="PF00067">
    <property type="entry name" value="p450"/>
    <property type="match status" value="1"/>
</dbReference>
<organism evidence="8 9">
    <name type="scientific">Ephemerocybe angulata</name>
    <dbReference type="NCBI Taxonomy" id="980116"/>
    <lineage>
        <taxon>Eukaryota</taxon>
        <taxon>Fungi</taxon>
        <taxon>Dikarya</taxon>
        <taxon>Basidiomycota</taxon>
        <taxon>Agaricomycotina</taxon>
        <taxon>Agaricomycetes</taxon>
        <taxon>Agaricomycetidae</taxon>
        <taxon>Agaricales</taxon>
        <taxon>Agaricineae</taxon>
        <taxon>Psathyrellaceae</taxon>
        <taxon>Ephemerocybe</taxon>
    </lineage>
</organism>
<dbReference type="GO" id="GO:0004497">
    <property type="term" value="F:monooxygenase activity"/>
    <property type="evidence" value="ECO:0007669"/>
    <property type="project" value="UniProtKB-KW"/>
</dbReference>
<comment type="caution">
    <text evidence="8">The sequence shown here is derived from an EMBL/GenBank/DDBJ whole genome shotgun (WGS) entry which is preliminary data.</text>
</comment>
<dbReference type="InterPro" id="IPR017972">
    <property type="entry name" value="Cyt_P450_CS"/>
</dbReference>
<proteinExistence type="inferred from homology"/>
<evidence type="ECO:0000256" key="5">
    <source>
        <dbReference type="ARBA" id="ARBA00023004"/>
    </source>
</evidence>
<evidence type="ECO:0000256" key="1">
    <source>
        <dbReference type="ARBA" id="ARBA00001971"/>
    </source>
</evidence>
<reference evidence="8 9" key="1">
    <citation type="journal article" date="2020" name="ISME J.">
        <title>Uncovering the hidden diversity of litter-decomposition mechanisms in mushroom-forming fungi.</title>
        <authorList>
            <person name="Floudas D."/>
            <person name="Bentzer J."/>
            <person name="Ahren D."/>
            <person name="Johansson T."/>
            <person name="Persson P."/>
            <person name="Tunlid A."/>
        </authorList>
    </citation>
    <scope>NUCLEOTIDE SEQUENCE [LARGE SCALE GENOMIC DNA]</scope>
    <source>
        <strain evidence="8 9">CBS 175.51</strain>
    </source>
</reference>
<comment type="similarity">
    <text evidence="2 7">Belongs to the cytochrome P450 family.</text>
</comment>
<dbReference type="InterPro" id="IPR001128">
    <property type="entry name" value="Cyt_P450"/>
</dbReference>
<dbReference type="GO" id="GO:0016705">
    <property type="term" value="F:oxidoreductase activity, acting on paired donors, with incorporation or reduction of molecular oxygen"/>
    <property type="evidence" value="ECO:0007669"/>
    <property type="project" value="InterPro"/>
</dbReference>